<keyword evidence="3" id="KW-1185">Reference proteome</keyword>
<dbReference type="InParanoid" id="A0A3N7EE36"/>
<proteinExistence type="predicted"/>
<sequence>MVHTKRRNRLHQKKMNDLVFVMCNLKLNDNQVKKQANDFGEVFYHLSSDDDWITEGEKHDGSSNFDLLGVIDSATRRKNGKEDESDDEENLNDVGMECHGTEDDLEIQNDVNPDNSRSLELNIVDNIGVGPGTSSSTNVPNIGVGTSSSSNNPLDGNDFDDCFRNNEGDKGKEGVFSLHDTPTDCLF</sequence>
<evidence type="ECO:0000313" key="3">
    <source>
        <dbReference type="Proteomes" id="UP000006729"/>
    </source>
</evidence>
<protein>
    <submittedName>
        <fullName evidence="2">Uncharacterized protein</fullName>
    </submittedName>
</protein>
<feature type="region of interest" description="Disordered" evidence="1">
    <location>
        <begin position="129"/>
        <end position="155"/>
    </location>
</feature>
<reference evidence="2 3" key="1">
    <citation type="journal article" date="2006" name="Science">
        <title>The genome of black cottonwood, Populus trichocarpa (Torr. &amp; Gray).</title>
        <authorList>
            <person name="Tuskan G.A."/>
            <person name="Difazio S."/>
            <person name="Jansson S."/>
            <person name="Bohlmann J."/>
            <person name="Grigoriev I."/>
            <person name="Hellsten U."/>
            <person name="Putnam N."/>
            <person name="Ralph S."/>
            <person name="Rombauts S."/>
            <person name="Salamov A."/>
            <person name="Schein J."/>
            <person name="Sterck L."/>
            <person name="Aerts A."/>
            <person name="Bhalerao R.R."/>
            <person name="Bhalerao R.P."/>
            <person name="Blaudez D."/>
            <person name="Boerjan W."/>
            <person name="Brun A."/>
            <person name="Brunner A."/>
            <person name="Busov V."/>
            <person name="Campbell M."/>
            <person name="Carlson J."/>
            <person name="Chalot M."/>
            <person name="Chapman J."/>
            <person name="Chen G.L."/>
            <person name="Cooper D."/>
            <person name="Coutinho P.M."/>
            <person name="Couturier J."/>
            <person name="Covert S."/>
            <person name="Cronk Q."/>
            <person name="Cunningham R."/>
            <person name="Davis J."/>
            <person name="Degroeve S."/>
            <person name="Dejardin A."/>
            <person name="Depamphilis C."/>
            <person name="Detter J."/>
            <person name="Dirks B."/>
            <person name="Dubchak I."/>
            <person name="Duplessis S."/>
            <person name="Ehlting J."/>
            <person name="Ellis B."/>
            <person name="Gendler K."/>
            <person name="Goodstein D."/>
            <person name="Gribskov M."/>
            <person name="Grimwood J."/>
            <person name="Groover A."/>
            <person name="Gunter L."/>
            <person name="Hamberger B."/>
            <person name="Heinze B."/>
            <person name="Helariutta Y."/>
            <person name="Henrissat B."/>
            <person name="Holligan D."/>
            <person name="Holt R."/>
            <person name="Huang W."/>
            <person name="Islam-Faridi N."/>
            <person name="Jones S."/>
            <person name="Jones-Rhoades M."/>
            <person name="Jorgensen R."/>
            <person name="Joshi C."/>
            <person name="Kangasjarvi J."/>
            <person name="Karlsson J."/>
            <person name="Kelleher C."/>
            <person name="Kirkpatrick R."/>
            <person name="Kirst M."/>
            <person name="Kohler A."/>
            <person name="Kalluri U."/>
            <person name="Larimer F."/>
            <person name="Leebens-Mack J."/>
            <person name="Leple J.C."/>
            <person name="Locascio P."/>
            <person name="Lou Y."/>
            <person name="Lucas S."/>
            <person name="Martin F."/>
            <person name="Montanini B."/>
            <person name="Napoli C."/>
            <person name="Nelson D.R."/>
            <person name="Nelson C."/>
            <person name="Nieminen K."/>
            <person name="Nilsson O."/>
            <person name="Pereda V."/>
            <person name="Peter G."/>
            <person name="Philippe R."/>
            <person name="Pilate G."/>
            <person name="Poliakov A."/>
            <person name="Razumovskaya J."/>
            <person name="Richardson P."/>
            <person name="Rinaldi C."/>
            <person name="Ritland K."/>
            <person name="Rouze P."/>
            <person name="Ryaboy D."/>
            <person name="Schmutz J."/>
            <person name="Schrader J."/>
            <person name="Segerman B."/>
            <person name="Shin H."/>
            <person name="Siddiqui A."/>
            <person name="Sterky F."/>
            <person name="Terry A."/>
            <person name="Tsai C.J."/>
            <person name="Uberbacher E."/>
            <person name="Unneberg P."/>
            <person name="Vahala J."/>
            <person name="Wall K."/>
            <person name="Wessler S."/>
            <person name="Yang G."/>
            <person name="Yin T."/>
            <person name="Douglas C."/>
            <person name="Marra M."/>
            <person name="Sandberg G."/>
            <person name="Van de Peer Y."/>
            <person name="Rokhsar D."/>
        </authorList>
    </citation>
    <scope>NUCLEOTIDE SEQUENCE [LARGE SCALE GENOMIC DNA]</scope>
    <source>
        <strain evidence="3">cv. Nisqually</strain>
    </source>
</reference>
<feature type="compositionally biased region" description="Polar residues" evidence="1">
    <location>
        <begin position="132"/>
        <end position="154"/>
    </location>
</feature>
<evidence type="ECO:0000256" key="1">
    <source>
        <dbReference type="SAM" id="MobiDB-lite"/>
    </source>
</evidence>
<gene>
    <name evidence="2" type="ORF">POPTR_001G372350</name>
</gene>
<dbReference type="Proteomes" id="UP000006729">
    <property type="component" value="Chromosome 1"/>
</dbReference>
<evidence type="ECO:0000313" key="2">
    <source>
        <dbReference type="EMBL" id="RQO85826.1"/>
    </source>
</evidence>
<organism evidence="2 3">
    <name type="scientific">Populus trichocarpa</name>
    <name type="common">Western balsam poplar</name>
    <name type="synonym">Populus balsamifera subsp. trichocarpa</name>
    <dbReference type="NCBI Taxonomy" id="3694"/>
    <lineage>
        <taxon>Eukaryota</taxon>
        <taxon>Viridiplantae</taxon>
        <taxon>Streptophyta</taxon>
        <taxon>Embryophyta</taxon>
        <taxon>Tracheophyta</taxon>
        <taxon>Spermatophyta</taxon>
        <taxon>Magnoliopsida</taxon>
        <taxon>eudicotyledons</taxon>
        <taxon>Gunneridae</taxon>
        <taxon>Pentapetalae</taxon>
        <taxon>rosids</taxon>
        <taxon>fabids</taxon>
        <taxon>Malpighiales</taxon>
        <taxon>Salicaceae</taxon>
        <taxon>Saliceae</taxon>
        <taxon>Populus</taxon>
    </lineage>
</organism>
<dbReference type="AlphaFoldDB" id="A0A3N7EE36"/>
<accession>A0A3N7EE36</accession>
<name>A0A3N7EE36_POPTR</name>
<dbReference type="EMBL" id="CM009290">
    <property type="protein sequence ID" value="RQO85826.1"/>
    <property type="molecule type" value="Genomic_DNA"/>
</dbReference>